<dbReference type="EMBL" id="KI660387">
    <property type="protein sequence ID" value="ETN74122.1"/>
    <property type="molecule type" value="Genomic_DNA"/>
</dbReference>
<sequence length="69" mass="8331">MPERSTNDFVFIELLEFLLFPSVENVRPAERSYLEIESQQKRAEKLRIKTKQKANKKEGKKFDRLRLVY</sequence>
<reference evidence="3" key="1">
    <citation type="journal article" date="2014" name="Nat. Genet.">
        <title>Genome of the human hookworm Necator americanus.</title>
        <authorList>
            <person name="Tang Y.T."/>
            <person name="Gao X."/>
            <person name="Rosa B.A."/>
            <person name="Abubucker S."/>
            <person name="Hallsworth-Pepin K."/>
            <person name="Martin J."/>
            <person name="Tyagi R."/>
            <person name="Heizer E."/>
            <person name="Zhang X."/>
            <person name="Bhonagiri-Palsikar V."/>
            <person name="Minx P."/>
            <person name="Warren W.C."/>
            <person name="Wang Q."/>
            <person name="Zhan B."/>
            <person name="Hotez P.J."/>
            <person name="Sternberg P.W."/>
            <person name="Dougall A."/>
            <person name="Gaze S.T."/>
            <person name="Mulvenna J."/>
            <person name="Sotillo J."/>
            <person name="Ranganathan S."/>
            <person name="Rabelo E.M."/>
            <person name="Wilson R.K."/>
            <person name="Felgner P.L."/>
            <person name="Bethony J."/>
            <person name="Hawdon J.M."/>
            <person name="Gasser R.B."/>
            <person name="Loukas A."/>
            <person name="Mitreva M."/>
        </authorList>
    </citation>
    <scope>NUCLEOTIDE SEQUENCE [LARGE SCALE GENOMIC DNA]</scope>
</reference>
<organism evidence="2 3">
    <name type="scientific">Necator americanus</name>
    <name type="common">Human hookworm</name>
    <dbReference type="NCBI Taxonomy" id="51031"/>
    <lineage>
        <taxon>Eukaryota</taxon>
        <taxon>Metazoa</taxon>
        <taxon>Ecdysozoa</taxon>
        <taxon>Nematoda</taxon>
        <taxon>Chromadorea</taxon>
        <taxon>Rhabditida</taxon>
        <taxon>Rhabditina</taxon>
        <taxon>Rhabditomorpha</taxon>
        <taxon>Strongyloidea</taxon>
        <taxon>Ancylostomatidae</taxon>
        <taxon>Bunostominae</taxon>
        <taxon>Necator</taxon>
    </lineage>
</organism>
<evidence type="ECO:0000313" key="2">
    <source>
        <dbReference type="EMBL" id="ETN74122.1"/>
    </source>
</evidence>
<dbReference type="Proteomes" id="UP000053676">
    <property type="component" value="Unassembled WGS sequence"/>
</dbReference>
<evidence type="ECO:0000313" key="3">
    <source>
        <dbReference type="Proteomes" id="UP000053676"/>
    </source>
</evidence>
<feature type="region of interest" description="Disordered" evidence="1">
    <location>
        <begin position="49"/>
        <end position="69"/>
    </location>
</feature>
<keyword evidence="3" id="KW-1185">Reference proteome</keyword>
<accession>W2SZI0</accession>
<dbReference type="AlphaFoldDB" id="W2SZI0"/>
<evidence type="ECO:0000256" key="1">
    <source>
        <dbReference type="SAM" id="MobiDB-lite"/>
    </source>
</evidence>
<proteinExistence type="predicted"/>
<protein>
    <submittedName>
        <fullName evidence="2">Uncharacterized protein</fullName>
    </submittedName>
</protein>
<name>W2SZI0_NECAM</name>
<dbReference type="KEGG" id="nai:NECAME_04151"/>
<gene>
    <name evidence="2" type="ORF">NECAME_04151</name>
</gene>
<feature type="compositionally biased region" description="Basic and acidic residues" evidence="1">
    <location>
        <begin position="55"/>
        <end position="69"/>
    </location>
</feature>